<dbReference type="PROSITE" id="PS51257">
    <property type="entry name" value="PROKAR_LIPOPROTEIN"/>
    <property type="match status" value="1"/>
</dbReference>
<dbReference type="SUPFAM" id="SSF82171">
    <property type="entry name" value="DPP6 N-terminal domain-like"/>
    <property type="match status" value="1"/>
</dbReference>
<accession>A0A160TA52</accession>
<reference evidence="1" key="1">
    <citation type="submission" date="2015-10" db="EMBL/GenBank/DDBJ databases">
        <authorList>
            <person name="Gilbert D.G."/>
        </authorList>
    </citation>
    <scope>NUCLEOTIDE SEQUENCE</scope>
</reference>
<evidence type="ECO:0000313" key="1">
    <source>
        <dbReference type="EMBL" id="CUS40561.1"/>
    </source>
</evidence>
<sequence length="755" mass="81773">MTLRILISLLFGAMLSACGGVDEGIPPITSGGTTASCIQDTWSRNIPGIGGGSVELTYEFLEDGTYIQRSYVDNISTADYISGSPNTNLDIDVLPGLSIDLGAMLNILGPFYSEGYFYTQGTWVLEESSGIITSTLPKNEFGHSIWSASSAKRDFDRNNPTPSQVASNTIDQYAYCKGDRLVVGAFYKEDDSNIAGLWDNLNSEFYVAEDYVGATQRFRSEDGEVYAKKPFAMTLLSDGYALRQCAQEGEMRGGNNASFYKVTSDNRVTPTGGLLPPKVDVYTDYYEMLSDAYYYRLDSGLLSRVDINSGDVTELLELDKDTKVRTKARITGGIVVSTYKVGDSNDTLLLISDNSNDVLQVTLERGVFSGPWSDGELVLLANNDTGLIHKVDLMTGSLTAIPFEGAPAIDASMTSVSLVNEQLIVSSKSGNLHQFWTYSQSTQALELLASVSDTGSGYASIIAGDGGFDVFIKSGYRNESLGRIVHLSEADGYAATSDVSLNFIKFEPKGAATSKYFIFNSNGAGSYQLSLLDVVTQEISVISPSGVQVSNSFTTNSDGSRVIYMIGGLVTSEAGQVVVIDIAENGTVSHQIIDAGRSGQYASAHSGDVSAFYVQDYSDEGDSRSRLFAATGTGADMTLVTDEYTFGSSSSANGDDFIVNEQHLLAPAGDEYSAHELMLYNKSSQEFDFWDLNKVPDVSSSPRLLGTIGGETLISAWNLENSCYEPEGLLKFEGHYLWYENNYQGFAGVQWFTRN</sequence>
<protein>
    <recommendedName>
        <fullName evidence="2">Lipoprotein</fullName>
    </recommendedName>
</protein>
<gene>
    <name evidence="1" type="ORF">MGWOODY_Tha516</name>
</gene>
<dbReference type="AlphaFoldDB" id="A0A160TA52"/>
<organism evidence="1">
    <name type="scientific">hydrothermal vent metagenome</name>
    <dbReference type="NCBI Taxonomy" id="652676"/>
    <lineage>
        <taxon>unclassified sequences</taxon>
        <taxon>metagenomes</taxon>
        <taxon>ecological metagenomes</taxon>
    </lineage>
</organism>
<name>A0A160TA52_9ZZZZ</name>
<proteinExistence type="predicted"/>
<evidence type="ECO:0008006" key="2">
    <source>
        <dbReference type="Google" id="ProtNLM"/>
    </source>
</evidence>
<dbReference type="EMBL" id="CZQC01000018">
    <property type="protein sequence ID" value="CUS40561.1"/>
    <property type="molecule type" value="Genomic_DNA"/>
</dbReference>